<dbReference type="EMBL" id="CP090958">
    <property type="protein sequence ID" value="WGW13960.1"/>
    <property type="molecule type" value="Genomic_DNA"/>
</dbReference>
<reference evidence="5 6" key="1">
    <citation type="submission" date="2023-05" db="EMBL/GenBank/DDBJ databases">
        <title>Lithophilousrod everest ZFBP1038 complete genpme.</title>
        <authorList>
            <person name="Tian M."/>
        </authorList>
    </citation>
    <scope>NUCLEOTIDE SEQUENCE [LARGE SCALE GENOMIC DNA]</scope>
    <source>
        <strain evidence="5 6">ZFBP1038</strain>
    </source>
</reference>
<keyword evidence="6" id="KW-1185">Reference proteome</keyword>
<dbReference type="Proteomes" id="UP001209083">
    <property type="component" value="Chromosome"/>
</dbReference>
<evidence type="ECO:0000313" key="5">
    <source>
        <dbReference type="EMBL" id="WGW13960.1"/>
    </source>
</evidence>
<feature type="domain" description="Glycosyl transferase family 1" evidence="3">
    <location>
        <begin position="185"/>
        <end position="319"/>
    </location>
</feature>
<evidence type="ECO:0000256" key="1">
    <source>
        <dbReference type="ARBA" id="ARBA00022676"/>
    </source>
</evidence>
<keyword evidence="1" id="KW-0328">Glycosyltransferase</keyword>
<evidence type="ECO:0000256" key="2">
    <source>
        <dbReference type="ARBA" id="ARBA00022679"/>
    </source>
</evidence>
<dbReference type="CDD" id="cd03809">
    <property type="entry name" value="GT4_MtfB-like"/>
    <property type="match status" value="1"/>
</dbReference>
<dbReference type="PANTHER" id="PTHR46401">
    <property type="entry name" value="GLYCOSYLTRANSFERASE WBBK-RELATED"/>
    <property type="match status" value="1"/>
</dbReference>
<dbReference type="Gene3D" id="3.40.50.2000">
    <property type="entry name" value="Glycogen Phosphorylase B"/>
    <property type="match status" value="2"/>
</dbReference>
<gene>
    <name evidence="5" type="ORF">LWF01_09570</name>
</gene>
<dbReference type="InterPro" id="IPR001296">
    <property type="entry name" value="Glyco_trans_1"/>
</dbReference>
<dbReference type="Pfam" id="PF00534">
    <property type="entry name" value="Glycos_transf_1"/>
    <property type="match status" value="1"/>
</dbReference>
<feature type="domain" description="Glycosyltransferase subfamily 4-like N-terminal" evidence="4">
    <location>
        <begin position="16"/>
        <end position="173"/>
    </location>
</feature>
<dbReference type="InterPro" id="IPR028098">
    <property type="entry name" value="Glyco_trans_4-like_N"/>
</dbReference>
<sequence length="360" mass="40767">MKVFFDARFTRTSHHDGISRYGANLLAELAKLTEVTGIISDDRQRALLPDTVDYVKLNSPISPRELLIGRTLNKLGADVVFSPMQVMGAFGRRYRLILTLHDLIYYSHPEPPHDLPRLVRGIWRLYHKAYWPQRLLLNRADAVASVSETTARLIRKHRLTRRPVHVIGNAADPTPPAQRDNTSQARSLVYMGAFLPYKNVETLIASLEHLPGYTLHLLSRIRPERRDSLTASAPDSARVIFHDGVTDQEYRRLLDEATALVTASLDEGFGLPLVEAMGRSTPIVVSDLEIFREIGGDTALYFEPRSPKQLADRIHELENTTRWMAASEQGPAQAEKFSWQESAARLHELITQLAAEPRRR</sequence>
<organism evidence="5 6">
    <name type="scientific">Saxibacter everestensis</name>
    <dbReference type="NCBI Taxonomy" id="2909229"/>
    <lineage>
        <taxon>Bacteria</taxon>
        <taxon>Bacillati</taxon>
        <taxon>Actinomycetota</taxon>
        <taxon>Actinomycetes</taxon>
        <taxon>Micrococcales</taxon>
        <taxon>Brevibacteriaceae</taxon>
        <taxon>Saxibacter</taxon>
    </lineage>
</organism>
<evidence type="ECO:0000313" key="6">
    <source>
        <dbReference type="Proteomes" id="UP001209083"/>
    </source>
</evidence>
<dbReference type="Pfam" id="PF13439">
    <property type="entry name" value="Glyco_transf_4"/>
    <property type="match status" value="1"/>
</dbReference>
<keyword evidence="2" id="KW-0808">Transferase</keyword>
<evidence type="ECO:0000259" key="4">
    <source>
        <dbReference type="Pfam" id="PF13439"/>
    </source>
</evidence>
<name>A0ABY8R025_9MICO</name>
<dbReference type="PANTHER" id="PTHR46401:SF2">
    <property type="entry name" value="GLYCOSYLTRANSFERASE WBBK-RELATED"/>
    <property type="match status" value="1"/>
</dbReference>
<proteinExistence type="predicted"/>
<accession>A0ABY8R025</accession>
<evidence type="ECO:0000259" key="3">
    <source>
        <dbReference type="Pfam" id="PF00534"/>
    </source>
</evidence>
<protein>
    <submittedName>
        <fullName evidence="5">Glycosyltransferase family 1 protein</fullName>
    </submittedName>
</protein>
<dbReference type="SUPFAM" id="SSF53756">
    <property type="entry name" value="UDP-Glycosyltransferase/glycogen phosphorylase"/>
    <property type="match status" value="1"/>
</dbReference>
<dbReference type="RefSeq" id="WP_349640784.1">
    <property type="nucleotide sequence ID" value="NZ_CP090958.1"/>
</dbReference>